<dbReference type="SUPFAM" id="SSF46955">
    <property type="entry name" value="Putative DNA-binding domain"/>
    <property type="match status" value="1"/>
</dbReference>
<keyword evidence="1" id="KW-0238">DNA-binding</keyword>
<dbReference type="CDD" id="cd00592">
    <property type="entry name" value="HTH_MerR-like"/>
    <property type="match status" value="1"/>
</dbReference>
<dbReference type="GO" id="GO:0003677">
    <property type="term" value="F:DNA binding"/>
    <property type="evidence" value="ECO:0007669"/>
    <property type="project" value="UniProtKB-KW"/>
</dbReference>
<reference evidence="4" key="1">
    <citation type="submission" date="2017-02" db="EMBL/GenBank/DDBJ databases">
        <authorList>
            <person name="Regsiter A."/>
            <person name="William W."/>
        </authorList>
    </citation>
    <scope>NUCLEOTIDE SEQUENCE</scope>
    <source>
        <strain evidence="4">BdmA 4</strain>
    </source>
</reference>
<dbReference type="InterPro" id="IPR000551">
    <property type="entry name" value="MerR-type_HTH_dom"/>
</dbReference>
<dbReference type="PANTHER" id="PTHR30204">
    <property type="entry name" value="REDOX-CYCLING DRUG-SENSING TRANSCRIPTIONAL ACTIVATOR SOXR"/>
    <property type="match status" value="1"/>
</dbReference>
<dbReference type="GO" id="GO:0003700">
    <property type="term" value="F:DNA-binding transcription factor activity"/>
    <property type="evidence" value="ECO:0007669"/>
    <property type="project" value="InterPro"/>
</dbReference>
<evidence type="ECO:0000259" key="3">
    <source>
        <dbReference type="PROSITE" id="PS50937"/>
    </source>
</evidence>
<dbReference type="PANTHER" id="PTHR30204:SF93">
    <property type="entry name" value="HTH MERR-TYPE DOMAIN-CONTAINING PROTEIN"/>
    <property type="match status" value="1"/>
</dbReference>
<sequence length="153" mass="17632">MTDQLLKIGELASLFGVTARTIRYYEELGLIEASNRTEGLHRRYPSDVIIRLKRIGELKSLGLTLGQIREFFILCAEDPSGERCRLLLLQIYEDQKEEEMAKIREAQQHIARIEKNIVATKEKKSFFSCPGEECETCDLDGFCLDSVYNHDKE</sequence>
<evidence type="ECO:0000313" key="4">
    <source>
        <dbReference type="EMBL" id="SLM19289.1"/>
    </source>
</evidence>
<dbReference type="InterPro" id="IPR047057">
    <property type="entry name" value="MerR_fam"/>
</dbReference>
<dbReference type="Gene3D" id="1.10.1660.10">
    <property type="match status" value="1"/>
</dbReference>
<dbReference type="EMBL" id="FWDO01000005">
    <property type="protein sequence ID" value="SLM19289.1"/>
    <property type="molecule type" value="Genomic_DNA"/>
</dbReference>
<dbReference type="SMART" id="SM00422">
    <property type="entry name" value="HTH_MERR"/>
    <property type="match status" value="1"/>
</dbReference>
<organism evidence="4">
    <name type="scientific">uncultured spirochete</name>
    <dbReference type="NCBI Taxonomy" id="156406"/>
    <lineage>
        <taxon>Bacteria</taxon>
        <taxon>Pseudomonadati</taxon>
        <taxon>Spirochaetota</taxon>
        <taxon>Spirochaetia</taxon>
        <taxon>Spirochaetales</taxon>
        <taxon>environmental samples</taxon>
    </lineage>
</organism>
<feature type="coiled-coil region" evidence="2">
    <location>
        <begin position="89"/>
        <end position="123"/>
    </location>
</feature>
<proteinExistence type="predicted"/>
<feature type="domain" description="HTH merR-type" evidence="3">
    <location>
        <begin position="5"/>
        <end position="74"/>
    </location>
</feature>
<dbReference type="PROSITE" id="PS50937">
    <property type="entry name" value="HTH_MERR_2"/>
    <property type="match status" value="1"/>
</dbReference>
<name>A0A3P3XT75_9SPIR</name>
<accession>A0A3P3XT75</accession>
<keyword evidence="2" id="KW-0175">Coiled coil</keyword>
<evidence type="ECO:0000256" key="2">
    <source>
        <dbReference type="SAM" id="Coils"/>
    </source>
</evidence>
<dbReference type="InterPro" id="IPR009061">
    <property type="entry name" value="DNA-bd_dom_put_sf"/>
</dbReference>
<dbReference type="AlphaFoldDB" id="A0A3P3XT75"/>
<protein>
    <submittedName>
        <fullName evidence="4">Putative Mercuric resistance operon regulatory protein</fullName>
    </submittedName>
</protein>
<evidence type="ECO:0000256" key="1">
    <source>
        <dbReference type="ARBA" id="ARBA00023125"/>
    </source>
</evidence>
<dbReference type="Pfam" id="PF13411">
    <property type="entry name" value="MerR_1"/>
    <property type="match status" value="1"/>
</dbReference>
<dbReference type="PRINTS" id="PR00040">
    <property type="entry name" value="HTHMERR"/>
</dbReference>
<gene>
    <name evidence="4" type="ORF">SPIRO4BDMA_50804</name>
</gene>